<dbReference type="FunFam" id="1.25.40.20:FF:000168">
    <property type="entry name" value="Myosin XVI"/>
    <property type="match status" value="1"/>
</dbReference>
<dbReference type="GO" id="GO:0003774">
    <property type="term" value="F:cytoskeletal motor activity"/>
    <property type="evidence" value="ECO:0007669"/>
    <property type="project" value="UniProtKB-UniRule"/>
</dbReference>
<dbReference type="Gene3D" id="1.20.5.4820">
    <property type="match status" value="1"/>
</dbReference>
<feature type="compositionally biased region" description="Pro residues" evidence="10">
    <location>
        <begin position="1910"/>
        <end position="1927"/>
    </location>
</feature>
<feature type="repeat" description="ANK" evidence="8">
    <location>
        <begin position="287"/>
        <end position="319"/>
    </location>
</feature>
<evidence type="ECO:0000256" key="1">
    <source>
        <dbReference type="ARBA" id="ARBA00022553"/>
    </source>
</evidence>
<dbReference type="PROSITE" id="PS51456">
    <property type="entry name" value="MYOSIN_MOTOR"/>
    <property type="match status" value="1"/>
</dbReference>
<feature type="region of interest" description="Disordered" evidence="10">
    <location>
        <begin position="438"/>
        <end position="469"/>
    </location>
</feature>
<dbReference type="Gene3D" id="1.20.120.720">
    <property type="entry name" value="Myosin VI head, motor domain, U50 subdomain"/>
    <property type="match status" value="1"/>
</dbReference>
<dbReference type="InterPro" id="IPR036770">
    <property type="entry name" value="Ankyrin_rpt-contain_sf"/>
</dbReference>
<name>A0A8J6KID6_MICOH</name>
<dbReference type="GO" id="GO:0051015">
    <property type="term" value="F:actin filament binding"/>
    <property type="evidence" value="ECO:0007669"/>
    <property type="project" value="TreeGrafter"/>
</dbReference>
<dbReference type="InterPro" id="IPR027417">
    <property type="entry name" value="P-loop_NTPase"/>
</dbReference>
<dbReference type="Pfam" id="PF12796">
    <property type="entry name" value="Ank_2"/>
    <property type="match status" value="1"/>
</dbReference>
<feature type="region of interest" description="Disordered" evidence="10">
    <location>
        <begin position="1"/>
        <end position="31"/>
    </location>
</feature>
<keyword evidence="4 9" id="KW-0067">ATP-binding</keyword>
<dbReference type="GO" id="GO:0048471">
    <property type="term" value="C:perinuclear region of cytoplasm"/>
    <property type="evidence" value="ECO:0007669"/>
    <property type="project" value="TreeGrafter"/>
</dbReference>
<proteinExistence type="inferred from homology"/>
<dbReference type="GO" id="GO:0005654">
    <property type="term" value="C:nucleoplasm"/>
    <property type="evidence" value="ECO:0007669"/>
    <property type="project" value="TreeGrafter"/>
</dbReference>
<dbReference type="GO" id="GO:2000134">
    <property type="term" value="P:negative regulation of G1/S transition of mitotic cell cycle"/>
    <property type="evidence" value="ECO:0007669"/>
    <property type="project" value="TreeGrafter"/>
</dbReference>
<evidence type="ECO:0000313" key="12">
    <source>
        <dbReference type="EMBL" id="KAH0500076.1"/>
    </source>
</evidence>
<feature type="region of interest" description="Disordered" evidence="10">
    <location>
        <begin position="1589"/>
        <end position="1624"/>
    </location>
</feature>
<feature type="region of interest" description="Disordered" evidence="10">
    <location>
        <begin position="2046"/>
        <end position="2092"/>
    </location>
</feature>
<feature type="compositionally biased region" description="Pro residues" evidence="10">
    <location>
        <begin position="2000"/>
        <end position="2009"/>
    </location>
</feature>
<dbReference type="SMART" id="SM00248">
    <property type="entry name" value="ANK"/>
    <property type="match status" value="5"/>
</dbReference>
<keyword evidence="3 9" id="KW-0547">Nucleotide-binding</keyword>
<feature type="compositionally biased region" description="Low complexity" evidence="10">
    <location>
        <begin position="1871"/>
        <end position="1883"/>
    </location>
</feature>
<dbReference type="InterPro" id="IPR052838">
    <property type="entry name" value="Myosin-XVI"/>
</dbReference>
<dbReference type="EMBL" id="JAATJU010027900">
    <property type="protein sequence ID" value="KAH0500076.1"/>
    <property type="molecule type" value="Genomic_DNA"/>
</dbReference>
<gene>
    <name evidence="12" type="ORF">LTLLF_202795</name>
</gene>
<feature type="region of interest" description="Disordered" evidence="10">
    <location>
        <begin position="1953"/>
        <end position="2015"/>
    </location>
</feature>
<dbReference type="Pfam" id="PF15439">
    <property type="entry name" value="NYAP_N"/>
    <property type="match status" value="1"/>
</dbReference>
<evidence type="ECO:0000256" key="6">
    <source>
        <dbReference type="ARBA" id="ARBA00023123"/>
    </source>
</evidence>
<reference evidence="12" key="1">
    <citation type="submission" date="2020-03" db="EMBL/GenBank/DDBJ databases">
        <title>Studies in the Genomics of Life Span.</title>
        <authorList>
            <person name="Glass D."/>
        </authorList>
    </citation>
    <scope>NUCLEOTIDE SEQUENCE</scope>
    <source>
        <strain evidence="12">LTLLF</strain>
        <tissue evidence="12">Muscle</tissue>
    </source>
</reference>
<evidence type="ECO:0000256" key="3">
    <source>
        <dbReference type="ARBA" id="ARBA00022741"/>
    </source>
</evidence>
<feature type="domain" description="Myosin motor" evidence="11">
    <location>
        <begin position="467"/>
        <end position="1469"/>
    </location>
</feature>
<comment type="similarity">
    <text evidence="9">Belongs to the TRAFAC class myosin-kinesin ATPase superfamily. Myosin family.</text>
</comment>
<feature type="compositionally biased region" description="Polar residues" evidence="10">
    <location>
        <begin position="1591"/>
        <end position="1607"/>
    </location>
</feature>
<organism evidence="12 13">
    <name type="scientific">Microtus ochrogaster</name>
    <name type="common">Prairie vole</name>
    <dbReference type="NCBI Taxonomy" id="79684"/>
    <lineage>
        <taxon>Eukaryota</taxon>
        <taxon>Metazoa</taxon>
        <taxon>Chordata</taxon>
        <taxon>Craniata</taxon>
        <taxon>Vertebrata</taxon>
        <taxon>Euteleostomi</taxon>
        <taxon>Mammalia</taxon>
        <taxon>Eutheria</taxon>
        <taxon>Euarchontoglires</taxon>
        <taxon>Glires</taxon>
        <taxon>Rodentia</taxon>
        <taxon>Myomorpha</taxon>
        <taxon>Muroidea</taxon>
        <taxon>Cricetidae</taxon>
        <taxon>Arvicolinae</taxon>
        <taxon>Microtus</taxon>
    </lineage>
</organism>
<feature type="repeat" description="ANK" evidence="8">
    <location>
        <begin position="323"/>
        <end position="352"/>
    </location>
</feature>
<dbReference type="Pfam" id="PF00063">
    <property type="entry name" value="Myosin_head"/>
    <property type="match status" value="2"/>
</dbReference>
<evidence type="ECO:0000256" key="2">
    <source>
        <dbReference type="ARBA" id="ARBA00022737"/>
    </source>
</evidence>
<dbReference type="PANTHER" id="PTHR47335">
    <property type="entry name" value="UNCONVENTIONAL MYOSIN-XVI"/>
    <property type="match status" value="1"/>
</dbReference>
<evidence type="ECO:0000313" key="13">
    <source>
        <dbReference type="Proteomes" id="UP000710432"/>
    </source>
</evidence>
<dbReference type="PROSITE" id="PS50096">
    <property type="entry name" value="IQ"/>
    <property type="match status" value="1"/>
</dbReference>
<feature type="compositionally biased region" description="Polar residues" evidence="10">
    <location>
        <begin position="1953"/>
        <end position="1964"/>
    </location>
</feature>
<dbReference type="Pfam" id="PF13857">
    <property type="entry name" value="Ank_5"/>
    <property type="match status" value="1"/>
</dbReference>
<dbReference type="Gene3D" id="1.20.58.530">
    <property type="match status" value="1"/>
</dbReference>
<dbReference type="GO" id="GO:0048812">
    <property type="term" value="P:neuron projection morphogenesis"/>
    <property type="evidence" value="ECO:0007669"/>
    <property type="project" value="TreeGrafter"/>
</dbReference>
<evidence type="ECO:0000256" key="7">
    <source>
        <dbReference type="ARBA" id="ARBA00023175"/>
    </source>
</evidence>
<feature type="region of interest" description="Disordered" evidence="10">
    <location>
        <begin position="1869"/>
        <end position="1927"/>
    </location>
</feature>
<keyword evidence="9" id="KW-0009">Actin-binding</keyword>
<evidence type="ECO:0000256" key="10">
    <source>
        <dbReference type="SAM" id="MobiDB-lite"/>
    </source>
</evidence>
<dbReference type="GO" id="GO:0043491">
    <property type="term" value="P:phosphatidylinositol 3-kinase/protein kinase B signal transduction"/>
    <property type="evidence" value="ECO:0007669"/>
    <property type="project" value="TreeGrafter"/>
</dbReference>
<feature type="compositionally biased region" description="Basic and acidic residues" evidence="10">
    <location>
        <begin position="1542"/>
        <end position="1563"/>
    </location>
</feature>
<feature type="compositionally biased region" description="Polar residues" evidence="10">
    <location>
        <begin position="2192"/>
        <end position="2202"/>
    </location>
</feature>
<protein>
    <submittedName>
        <fullName evidence="12">Unconventional myosin-XVI</fullName>
    </submittedName>
</protein>
<dbReference type="Gene3D" id="1.10.10.820">
    <property type="match status" value="1"/>
</dbReference>
<feature type="repeat" description="ANK" evidence="8">
    <location>
        <begin position="191"/>
        <end position="223"/>
    </location>
</feature>
<keyword evidence="6 9" id="KW-0518">Myosin</keyword>
<feature type="region of interest" description="Disordered" evidence="10">
    <location>
        <begin position="1542"/>
        <end position="1569"/>
    </location>
</feature>
<dbReference type="InterPro" id="IPR029353">
    <property type="entry name" value="NYAP_C"/>
</dbReference>
<comment type="caution">
    <text evidence="12">The sequence shown here is derived from an EMBL/GenBank/DDBJ whole genome shotgun (WGS) entry which is preliminary data.</text>
</comment>
<feature type="region of interest" description="Disordered" evidence="10">
    <location>
        <begin position="1642"/>
        <end position="1686"/>
    </location>
</feature>
<dbReference type="Proteomes" id="UP000710432">
    <property type="component" value="Unassembled WGS sequence"/>
</dbReference>
<feature type="compositionally biased region" description="Polar residues" evidence="10">
    <location>
        <begin position="2059"/>
        <end position="2092"/>
    </location>
</feature>
<dbReference type="PROSITE" id="PS50088">
    <property type="entry name" value="ANK_REPEAT"/>
    <property type="match status" value="3"/>
</dbReference>
<feature type="region of interest" description="Disordered" evidence="10">
    <location>
        <begin position="2161"/>
        <end position="2202"/>
    </location>
</feature>
<evidence type="ECO:0000256" key="8">
    <source>
        <dbReference type="PROSITE-ProRule" id="PRU00023"/>
    </source>
</evidence>
<feature type="region of interest" description="Actin-binding" evidence="9">
    <location>
        <begin position="1199"/>
        <end position="1221"/>
    </location>
</feature>
<accession>A0A8J6KID6</accession>
<dbReference type="GO" id="GO:0019903">
    <property type="term" value="F:protein phosphatase binding"/>
    <property type="evidence" value="ECO:0007669"/>
    <property type="project" value="TreeGrafter"/>
</dbReference>
<feature type="compositionally biased region" description="Basic residues" evidence="10">
    <location>
        <begin position="1664"/>
        <end position="1674"/>
    </location>
</feature>
<dbReference type="PANTHER" id="PTHR47335:SF1">
    <property type="entry name" value="UNCONVENTIONAL MYOSIN-XVI"/>
    <property type="match status" value="1"/>
</dbReference>
<evidence type="ECO:0000256" key="4">
    <source>
        <dbReference type="ARBA" id="ARBA00022840"/>
    </source>
</evidence>
<dbReference type="PROSITE" id="PS50297">
    <property type="entry name" value="ANK_REP_REGION"/>
    <property type="match status" value="3"/>
</dbReference>
<dbReference type="GO" id="GO:0016459">
    <property type="term" value="C:myosin complex"/>
    <property type="evidence" value="ECO:0007669"/>
    <property type="project" value="UniProtKB-KW"/>
</dbReference>
<dbReference type="PRINTS" id="PR00193">
    <property type="entry name" value="MYOSINHEAVY"/>
</dbReference>
<dbReference type="Gene3D" id="1.25.40.20">
    <property type="entry name" value="Ankyrin repeat-containing domain"/>
    <property type="match status" value="2"/>
</dbReference>
<dbReference type="SUPFAM" id="SSF52540">
    <property type="entry name" value="P-loop containing nucleoside triphosphate hydrolases"/>
    <property type="match status" value="2"/>
</dbReference>
<sequence>MGRSTAGWDGKGLGEEEEPRGGQTLHEATPSPSASCCYQLCNVFQSHEMEIDQCLLESLPLGQRQRLVKRMRCEQIKAYYEREKVFRKQEGLLRRTKPGKSQRVRFSLADMIQDAIIHHHDKEVLRLLKEGADPHTPISSGGSLLHLGILTDLESKIIHTIIGCMCARYDNVFIAEVLIDRGVNVNHQDEDFWTPMHIACACDNPDIVLLLVLAGANVLLQDVNGNIPLDYAVEGTESSAILLAYLDENGVDLDSLSQIKLQRPMRMLTEVRHFLSSGGDVNEKNEDGVTLLHMACASGYKEVVVLILEHGGDLNQVDDGYWTPLHLAAKYGQTALVKLLLSHQADPHLVNCNGEKPSDVAASEFIEEMLLKAEIAWEEKMKESPSVPSLVQEELYDEILHDFPHLSNKLSPLVLPIAKQDSLLEKDIMFKDTTRGLCKQESQDGPPENSLASSHSRPEQVQLMPPAPSDDLATLSELNDSSLLYEIQKRFGNDQIHTFIGDIFLLVNPFKELPIYSTMVSQLYLSPTGQRSPSLPPHLFSCAERAFHRLFQERRLQNIILSGERGSGKTQASKQIMKHLTGRASSTRTMFDSRFKHAMCILEAFGHAKTTLNNVSSCLIQYWEVQFCERRKHATGARISTYMLEKSRLVSQPPGQGSFLIFSWLMDGLSTEEKCGLHLGNFCVHRYMNQGSQEDVSTAERSLNKERLVVLKHALNVIGFSSLEVENLFVILAAILHLGDVQFTALTEADSAFVSDLQLLEQVAGMLQVSTDELASALTTDIQYFKGDVVIRRHTTQMAAFYRDLLAKSLYGRLFGFLVNAVNCCLQNQDDYKSPQTLDIGILDIFGFEEFQKNEFEQLCVNLTNEKMHYYIQEVLFLQEQAECVQEGVAMETACSLGNQAGVLDFFFQKPSGFFSLLDEESQVTWSVEPNLPRRLQSLLESSNTNTVYSPMKDGNGNVAFKGQGPAFTVMHYAGRDMPLDTQKPHDQPTVISFCKLFAFGLMLRVSIDSLMPTDSLHLLVPIDSLIPTGSLVSRVSIDSLPTDSLHLLVPIDSLIPTDSLVSRVPIDSLIPTDFLHLLVPLNAHDTQLTCSVPAMGNRTTSFTLPWNVNFLTVMYEIGGAVERNKDSLSQNLLFVMKTSENVVISHLFQSKLSQTGSLISSYPSFKFRGHKSTILSKRAASSMIGANKNYLELSKKSLADITGKLQRGSPHFIHCIKPNTSQLPGVFDHFYVSAQLQYLGVLGLVKLFRYGYPVRPSFEDFLASLWVLGPSLALSREPVGARAITGIVTGACGCSGHHWHCHGSLWVLGPSLALSREPVGARAITGIVTGACGCSGHHWRCHGSLWVLGPSLALSREPVGARAITGIVTGACGCSGHHWHCHGSLWVLGPSLALSREPVGARAITGIVVSACGYESLASVLLGEKKDQPAEERCRLVLQRCKLQGWQMGVHKVFLKYWHVDQLSNLWLQVQRKIVTCQKVIRGFLARQHLLQRMNIKQQEVTSIKSFLQSTEDMALKTYDALVIQNASDIAREHDRLRKEVHASYHRSKQEEGTKRAEDQGGSRHVHSNSVPVSMAVDSLAQTLAGPSIRSPSLHSVFSMDDSTGLPSPRKQPPPKPKRDPNTRLSASYEAVSACLSAAKDTASEALTRPRPHSDDYSTMKKIPPRKPKRSPHTKLSGSYEEIWGPRPPGVIGHVGRHQASGTLSVQWSRPDSVPPCTPQLPLHLPLPQGDYDDDAEPVYIEMVGNAARAAGSETDSPDQGESVYEEMKYVLPEEGCGPGMLTFLPASPPLFLETRKAIILEASGGNCQPLKDTCDIPPPFPNLLPHRPPLLVFPPTPVTCSPASDESPLTPLEVKKLPVLETNLKYPVQSEGSSPLSPQSSKAQKGDSDQPASPGFAVFNGSSRVSPPSTPPPPPGPPPAPCGPVPAPCRPPTHFAFPPDSVLVTTAKALTNSDLPRTQPKPSSAPILGPCSSFVKTPYSPGRTVRADLRKASSTFSPPSPYSPPNSRPLSSPLDELASLFNSGRSVLRRSAVGRRIREAEGFETNMNLTSRDEPSSTDMASETQDRNANNHGTQLSSPLSSAVTAENGNSVTNGLPEDDGCSRLCLSGMGTSSFQRHRESHTTQVIHQLRLSENESVALQELLDWRRKLCEAREGWQDALQHPEPRAPPPPPCKKPTLLKKPEGGSCTRLPSQLWDSSI</sequence>
<feature type="binding site" evidence="9">
    <location>
        <begin position="563"/>
        <end position="570"/>
    </location>
    <ligand>
        <name>ATP</name>
        <dbReference type="ChEBI" id="CHEBI:30616"/>
    </ligand>
</feature>
<dbReference type="InterPro" id="IPR036961">
    <property type="entry name" value="Kinesin_motor_dom_sf"/>
</dbReference>
<keyword evidence="7 9" id="KW-0505">Motor protein</keyword>
<keyword evidence="1" id="KW-0597">Phosphoprotein</keyword>
<dbReference type="InterPro" id="IPR002110">
    <property type="entry name" value="Ankyrin_rpt"/>
</dbReference>
<dbReference type="Pfam" id="PF15452">
    <property type="entry name" value="NYAP_C"/>
    <property type="match status" value="1"/>
</dbReference>
<dbReference type="InterPro" id="IPR001609">
    <property type="entry name" value="Myosin_head_motor_dom-like"/>
</dbReference>
<evidence type="ECO:0000256" key="5">
    <source>
        <dbReference type="ARBA" id="ARBA00023043"/>
    </source>
</evidence>
<dbReference type="InterPro" id="IPR039482">
    <property type="entry name" value="NYAP_N"/>
</dbReference>
<dbReference type="SMART" id="SM00242">
    <property type="entry name" value="MYSc"/>
    <property type="match status" value="1"/>
</dbReference>
<dbReference type="Gene3D" id="3.40.850.10">
    <property type="entry name" value="Kinesin motor domain"/>
    <property type="match status" value="2"/>
</dbReference>
<dbReference type="GO" id="GO:0005524">
    <property type="term" value="F:ATP binding"/>
    <property type="evidence" value="ECO:0007669"/>
    <property type="project" value="UniProtKB-UniRule"/>
</dbReference>
<keyword evidence="2" id="KW-0677">Repeat</keyword>
<dbReference type="SUPFAM" id="SSF48403">
    <property type="entry name" value="Ankyrin repeat"/>
    <property type="match status" value="1"/>
</dbReference>
<keyword evidence="5 8" id="KW-0040">ANK repeat</keyword>
<evidence type="ECO:0000256" key="9">
    <source>
        <dbReference type="PROSITE-ProRule" id="PRU00782"/>
    </source>
</evidence>
<evidence type="ECO:0000259" key="11">
    <source>
        <dbReference type="PROSITE" id="PS51456"/>
    </source>
</evidence>